<dbReference type="PROSITE" id="PS01229">
    <property type="entry name" value="COF_2"/>
    <property type="match status" value="1"/>
</dbReference>
<dbReference type="EMBL" id="CP012502">
    <property type="protein sequence ID" value="AOM83846.1"/>
    <property type="molecule type" value="Genomic_DNA"/>
</dbReference>
<dbReference type="STRING" id="632773.BBEV_2507"/>
<dbReference type="GO" id="GO:0016791">
    <property type="term" value="F:phosphatase activity"/>
    <property type="evidence" value="ECO:0007669"/>
    <property type="project" value="TreeGrafter"/>
</dbReference>
<dbReference type="Gene3D" id="3.40.50.1000">
    <property type="entry name" value="HAD superfamily/HAD-like"/>
    <property type="match status" value="1"/>
</dbReference>
<sequence length="262" mass="29242">MNIRAVVIDMDGTLLTSDNQITRRNEEAVYSLINQGIKVFLATGRQFDITESFHQKLHLNTPLICLNGAAVYDGYSSIPVYTRAVHIQRHLFYQTADDPSVNAIIHTADGTYCKEPSPETRAWSHQSKRPVHYLKDLRNIPRSPVLKYSIQCGHPNERAAALFKKDAHVIQWDKGFEIVAPGTSKWQAANNLLRAYGIRKEENAAFGDGPNDVEMLRAAGTGVAMGNASAHVKSAADFVTLHHDQDGLADYVERYLIRSKVI</sequence>
<dbReference type="SFLD" id="SFLDS00003">
    <property type="entry name" value="Haloacid_Dehalogenase"/>
    <property type="match status" value="1"/>
</dbReference>
<dbReference type="Pfam" id="PF08282">
    <property type="entry name" value="Hydrolase_3"/>
    <property type="match status" value="1"/>
</dbReference>
<organism evidence="1 2">
    <name type="scientific">Salisediminibacterium beveridgei</name>
    <dbReference type="NCBI Taxonomy" id="632773"/>
    <lineage>
        <taxon>Bacteria</taxon>
        <taxon>Bacillati</taxon>
        <taxon>Bacillota</taxon>
        <taxon>Bacilli</taxon>
        <taxon>Bacillales</taxon>
        <taxon>Bacillaceae</taxon>
        <taxon>Salisediminibacterium</taxon>
    </lineage>
</organism>
<gene>
    <name evidence="1" type="primary">yidA-2</name>
    <name evidence="1" type="ORF">BBEV_2507</name>
</gene>
<dbReference type="GO" id="GO:0005829">
    <property type="term" value="C:cytosol"/>
    <property type="evidence" value="ECO:0007669"/>
    <property type="project" value="TreeGrafter"/>
</dbReference>
<dbReference type="Gene3D" id="3.30.1240.10">
    <property type="match status" value="1"/>
</dbReference>
<proteinExistence type="predicted"/>
<dbReference type="KEGG" id="bbev:BBEV_2507"/>
<dbReference type="AlphaFoldDB" id="A0A1D7QXV5"/>
<dbReference type="PATRIC" id="fig|632773.3.peg.2623"/>
<keyword evidence="2" id="KW-1185">Reference proteome</keyword>
<dbReference type="RefSeq" id="WP_069365786.1">
    <property type="nucleotide sequence ID" value="NZ_CP012502.1"/>
</dbReference>
<dbReference type="GO" id="GO:0000287">
    <property type="term" value="F:magnesium ion binding"/>
    <property type="evidence" value="ECO:0007669"/>
    <property type="project" value="TreeGrafter"/>
</dbReference>
<keyword evidence="1" id="KW-0378">Hydrolase</keyword>
<reference evidence="1 2" key="1">
    <citation type="submission" date="2015-08" db="EMBL/GenBank/DDBJ databases">
        <title>The complete genome sequence of Bacillus beveridgei MLTeJB.</title>
        <authorList>
            <person name="Hanson T.E."/>
            <person name="Mesa C."/>
            <person name="Basesman S.M."/>
            <person name="Oremland R.S."/>
        </authorList>
    </citation>
    <scope>NUCLEOTIDE SEQUENCE [LARGE SCALE GENOMIC DNA]</scope>
    <source>
        <strain evidence="1 2">MLTeJB</strain>
    </source>
</reference>
<dbReference type="InterPro" id="IPR000150">
    <property type="entry name" value="Cof"/>
</dbReference>
<dbReference type="OrthoDB" id="9790031at2"/>
<dbReference type="Proteomes" id="UP000094463">
    <property type="component" value="Chromosome"/>
</dbReference>
<dbReference type="InterPro" id="IPR036412">
    <property type="entry name" value="HAD-like_sf"/>
</dbReference>
<accession>A0A1D7QXV5</accession>
<dbReference type="SUPFAM" id="SSF56784">
    <property type="entry name" value="HAD-like"/>
    <property type="match status" value="1"/>
</dbReference>
<dbReference type="PROSITE" id="PS01228">
    <property type="entry name" value="COF_1"/>
    <property type="match status" value="1"/>
</dbReference>
<name>A0A1D7QXV5_9BACI</name>
<dbReference type="SFLD" id="SFLDG01140">
    <property type="entry name" value="C2.B:_Phosphomannomutase_and_P"/>
    <property type="match status" value="1"/>
</dbReference>
<dbReference type="PANTHER" id="PTHR10000">
    <property type="entry name" value="PHOSPHOSERINE PHOSPHATASE"/>
    <property type="match status" value="1"/>
</dbReference>
<dbReference type="InterPro" id="IPR006379">
    <property type="entry name" value="HAD-SF_hydro_IIB"/>
</dbReference>
<protein>
    <submittedName>
        <fullName evidence="1">Hydrolase (HAD superfamily)</fullName>
    </submittedName>
</protein>
<dbReference type="InterPro" id="IPR023214">
    <property type="entry name" value="HAD_sf"/>
</dbReference>
<evidence type="ECO:0000313" key="2">
    <source>
        <dbReference type="Proteomes" id="UP000094463"/>
    </source>
</evidence>
<dbReference type="PANTHER" id="PTHR10000:SF8">
    <property type="entry name" value="HAD SUPERFAMILY HYDROLASE-LIKE, TYPE 3"/>
    <property type="match status" value="1"/>
</dbReference>
<dbReference type="NCBIfam" id="TIGR01484">
    <property type="entry name" value="HAD-SF-IIB"/>
    <property type="match status" value="1"/>
</dbReference>
<dbReference type="NCBIfam" id="TIGR00099">
    <property type="entry name" value="Cof-subfamily"/>
    <property type="match status" value="1"/>
</dbReference>
<evidence type="ECO:0000313" key="1">
    <source>
        <dbReference type="EMBL" id="AOM83846.1"/>
    </source>
</evidence>